<gene>
    <name evidence="1" type="ORF">GPECTOR_45g141</name>
</gene>
<evidence type="ECO:0008006" key="3">
    <source>
        <dbReference type="Google" id="ProtNLM"/>
    </source>
</evidence>
<evidence type="ECO:0000313" key="1">
    <source>
        <dbReference type="EMBL" id="KXZ46271.1"/>
    </source>
</evidence>
<dbReference type="OrthoDB" id="546249at2759"/>
<dbReference type="AlphaFoldDB" id="A0A150G8X9"/>
<dbReference type="SUPFAM" id="SSF53067">
    <property type="entry name" value="Actin-like ATPase domain"/>
    <property type="match status" value="2"/>
</dbReference>
<dbReference type="Proteomes" id="UP000075714">
    <property type="component" value="Unassembled WGS sequence"/>
</dbReference>
<dbReference type="PANTHER" id="PTHR14187:SF5">
    <property type="entry name" value="HEAT SHOCK 70 KDA PROTEIN 12A"/>
    <property type="match status" value="1"/>
</dbReference>
<organism evidence="1 2">
    <name type="scientific">Gonium pectorale</name>
    <name type="common">Green alga</name>
    <dbReference type="NCBI Taxonomy" id="33097"/>
    <lineage>
        <taxon>Eukaryota</taxon>
        <taxon>Viridiplantae</taxon>
        <taxon>Chlorophyta</taxon>
        <taxon>core chlorophytes</taxon>
        <taxon>Chlorophyceae</taxon>
        <taxon>CS clade</taxon>
        <taxon>Chlamydomonadales</taxon>
        <taxon>Volvocaceae</taxon>
        <taxon>Gonium</taxon>
    </lineage>
</organism>
<keyword evidence="2" id="KW-1185">Reference proteome</keyword>
<dbReference type="EMBL" id="LSYV01000046">
    <property type="protein sequence ID" value="KXZ46271.1"/>
    <property type="molecule type" value="Genomic_DNA"/>
</dbReference>
<dbReference type="PANTHER" id="PTHR14187">
    <property type="entry name" value="ALPHA KINASE/ELONGATION FACTOR 2 KINASE"/>
    <property type="match status" value="1"/>
</dbReference>
<protein>
    <recommendedName>
        <fullName evidence="3">HSP70 protein</fullName>
    </recommendedName>
</protein>
<sequence>MASRELFLGFVGIDFGTANSGFSYMPVGEVRPVCFTEYPQNRAQYPKTRTALLYRLEANGAAERTPIAWGEEAYHAYLGLRPAERSSHLYLENFKLALAPEGNMYADMPKLKAARLTVEKVIADYLRCLSDFAKKIILGRYDSWPFGATRWALTVPAAWGDAAKALMRSAAVMAGIVPDINSTHLVLVHEPEAAALACQSRKDVTLSLGDTFLIVDAGGGTIDITWHEVVRDDEGKLHLEDAAHREGITYGGRRLDEDFEKLLQSSLGGSIFSEWKANPKSGGDLLELIYGSWQRIKHNYDGSSSEQYIAVQLPNSLVRKLPDDMTEQFDKLLGWDDRFPLKVSEVKRMFDGMASAVGQKVAAMKGRIPGRKAPTKVLIVGGTGSNPYFIKRLRESLHLMFNSNLSITAPTYGFAAIVEGGALYAKDPLVISARRTTRTYGIRSSAPAEPDSPSEYVTFNEFSRVKYCSDYLNVFVSKNSKVPVDHKVQKIFNPIVKEQEVVEFVIYATEEDGESQRYCSRLRDAKTAQLATVSITIDDPKKVIDPKAYQLDTSLTFGQTELQVRVVDLQTRRVAETKIAFTLSF</sequence>
<dbReference type="Gene3D" id="3.30.420.40">
    <property type="match status" value="1"/>
</dbReference>
<dbReference type="CDD" id="cd10229">
    <property type="entry name" value="ASKHA_NBD_HSP70_HSPA12"/>
    <property type="match status" value="1"/>
</dbReference>
<reference evidence="2" key="1">
    <citation type="journal article" date="2016" name="Nat. Commun.">
        <title>The Gonium pectorale genome demonstrates co-option of cell cycle regulation during the evolution of multicellularity.</title>
        <authorList>
            <person name="Hanschen E.R."/>
            <person name="Marriage T.N."/>
            <person name="Ferris P.J."/>
            <person name="Hamaji T."/>
            <person name="Toyoda A."/>
            <person name="Fujiyama A."/>
            <person name="Neme R."/>
            <person name="Noguchi H."/>
            <person name="Minakuchi Y."/>
            <person name="Suzuki M."/>
            <person name="Kawai-Toyooka H."/>
            <person name="Smith D.R."/>
            <person name="Sparks H."/>
            <person name="Anderson J."/>
            <person name="Bakaric R."/>
            <person name="Luria V."/>
            <person name="Karger A."/>
            <person name="Kirschner M.W."/>
            <person name="Durand P.M."/>
            <person name="Michod R.E."/>
            <person name="Nozaki H."/>
            <person name="Olson B.J."/>
        </authorList>
    </citation>
    <scope>NUCLEOTIDE SEQUENCE [LARGE SCALE GENOMIC DNA]</scope>
    <source>
        <strain evidence="2">NIES-2863</strain>
    </source>
</reference>
<comment type="caution">
    <text evidence="1">The sequence shown here is derived from an EMBL/GenBank/DDBJ whole genome shotgun (WGS) entry which is preliminary data.</text>
</comment>
<dbReference type="InterPro" id="IPR043129">
    <property type="entry name" value="ATPase_NBD"/>
</dbReference>
<accession>A0A150G8X9</accession>
<dbReference type="STRING" id="33097.A0A150G8X9"/>
<evidence type="ECO:0000313" key="2">
    <source>
        <dbReference type="Proteomes" id="UP000075714"/>
    </source>
</evidence>
<proteinExistence type="predicted"/>
<name>A0A150G8X9_GONPE</name>